<dbReference type="PANTHER" id="PTHR23130:SF171">
    <property type="entry name" value="OS01G0895300 PROTEIN"/>
    <property type="match status" value="1"/>
</dbReference>
<dbReference type="PaxDb" id="2850-Phatr54940"/>
<dbReference type="InterPro" id="IPR006593">
    <property type="entry name" value="Cyt_b561/ferric_Rdtase_TM"/>
</dbReference>
<feature type="transmembrane region" description="Helical" evidence="8">
    <location>
        <begin position="267"/>
        <end position="287"/>
    </location>
</feature>
<dbReference type="STRING" id="556484.B7G812"/>
<feature type="transmembrane region" description="Helical" evidence="8">
    <location>
        <begin position="232"/>
        <end position="255"/>
    </location>
</feature>
<evidence type="ECO:0000259" key="10">
    <source>
        <dbReference type="PROSITE" id="PS50836"/>
    </source>
</evidence>
<dbReference type="InParanoid" id="B7G812"/>
<dbReference type="KEGG" id="pti:PHATRDRAFT_54940"/>
<dbReference type="EMBL" id="CM000620">
    <property type="protein sequence ID" value="EEC45454.1"/>
    <property type="molecule type" value="Genomic_DNA"/>
</dbReference>
<keyword evidence="7 8" id="KW-0472">Membrane</keyword>
<keyword evidence="13" id="KW-1185">Reference proteome</keyword>
<keyword evidence="6 8" id="KW-1133">Transmembrane helix</keyword>
<gene>
    <name evidence="12" type="primary">FRE3</name>
    <name evidence="12" type="ORF">PHATRDRAFT_54940</name>
</gene>
<comment type="subcellular location">
    <subcellularLocation>
        <location evidence="1">Membrane</location>
    </subcellularLocation>
</comment>
<feature type="domain" description="DOMON" evidence="10">
    <location>
        <begin position="51"/>
        <end position="174"/>
    </location>
</feature>
<dbReference type="PANTHER" id="PTHR23130">
    <property type="entry name" value="CYTOCHROME B561 AND DOMON DOMAIN-CONTAINING PROTEIN"/>
    <property type="match status" value="1"/>
</dbReference>
<evidence type="ECO:0000256" key="3">
    <source>
        <dbReference type="ARBA" id="ARBA00022692"/>
    </source>
</evidence>
<evidence type="ECO:0000313" key="13">
    <source>
        <dbReference type="Proteomes" id="UP000000759"/>
    </source>
</evidence>
<dbReference type="PROSITE" id="PS50939">
    <property type="entry name" value="CYTOCHROME_B561"/>
    <property type="match status" value="1"/>
</dbReference>
<dbReference type="SMART" id="SM00664">
    <property type="entry name" value="DoH"/>
    <property type="match status" value="1"/>
</dbReference>
<dbReference type="CDD" id="cd08760">
    <property type="entry name" value="Cyt_b561_FRRS1_like"/>
    <property type="match status" value="1"/>
</dbReference>
<organism evidence="12 13">
    <name type="scientific">Phaeodactylum tricornutum (strain CCAP 1055/1)</name>
    <dbReference type="NCBI Taxonomy" id="556484"/>
    <lineage>
        <taxon>Eukaryota</taxon>
        <taxon>Sar</taxon>
        <taxon>Stramenopiles</taxon>
        <taxon>Ochrophyta</taxon>
        <taxon>Bacillariophyta</taxon>
        <taxon>Bacillariophyceae</taxon>
        <taxon>Bacillariophycidae</taxon>
        <taxon>Naviculales</taxon>
        <taxon>Phaeodactylaceae</taxon>
        <taxon>Phaeodactylum</taxon>
    </lineage>
</organism>
<sequence length="422" mass="45683">MNLNLLPPPLFVCLAILSVLATAQQQQPSPNATGSTFDCSFRGSLDIFNDGRLLVQQITHPEEETVTIEMTYAGQGWMGFGFSERGEMLNNIAVLGEPGVDSTTEVPNPSKWFLGGFALSQVSRVATLQQTLTESSIVQNDTHTVLHFTKPLVEPNERDVLTNGAPNTVIFSVGATNQILGPHMLQGAFTLELTPCRNVNEDPDEEAPLGNTGVDLFNTEVAKKSLLQAHGWLMATAWGVLVPIGVGASLLRSWLPDGLWFRLHQGFNTLAILCVIAGFGLAVRSVSNQNESHFVNETHTLVGLLVFLLAILQLAGGVFRPAAPKANESELVALDADDTATNEETKATNLPIKKSSFRMLWEYKHRVVGVVTLLLAWLTCQTGLELYAEIFGVEESTTAFWSVTGGLAGVIVVLTIFAKLRG</sequence>
<dbReference type="eggNOG" id="KOG4293">
    <property type="taxonomic scope" value="Eukaryota"/>
</dbReference>
<feature type="transmembrane region" description="Helical" evidence="8">
    <location>
        <begin position="367"/>
        <end position="387"/>
    </location>
</feature>
<name>B7G812_PHATC</name>
<keyword evidence="2" id="KW-0813">Transport</keyword>
<dbReference type="CDD" id="cd09631">
    <property type="entry name" value="DOMON_DOH"/>
    <property type="match status" value="1"/>
</dbReference>
<dbReference type="GO" id="GO:0016020">
    <property type="term" value="C:membrane"/>
    <property type="evidence" value="ECO:0007669"/>
    <property type="project" value="UniProtKB-SubCell"/>
</dbReference>
<feature type="domain" description="Cytochrome b561" evidence="11">
    <location>
        <begin position="198"/>
        <end position="422"/>
    </location>
</feature>
<feature type="signal peptide" evidence="9">
    <location>
        <begin position="1"/>
        <end position="23"/>
    </location>
</feature>
<evidence type="ECO:0000256" key="8">
    <source>
        <dbReference type="SAM" id="Phobius"/>
    </source>
</evidence>
<evidence type="ECO:0000256" key="4">
    <source>
        <dbReference type="ARBA" id="ARBA00022729"/>
    </source>
</evidence>
<dbReference type="HOGENOM" id="CLU_047773_0_0_1"/>
<dbReference type="InterPro" id="IPR045266">
    <property type="entry name" value="DOH_DOMON"/>
</dbReference>
<keyword evidence="4 9" id="KW-0732">Signal</keyword>
<dbReference type="Gene3D" id="1.20.120.1770">
    <property type="match status" value="1"/>
</dbReference>
<evidence type="ECO:0000256" key="9">
    <source>
        <dbReference type="SAM" id="SignalP"/>
    </source>
</evidence>
<evidence type="ECO:0000256" key="2">
    <source>
        <dbReference type="ARBA" id="ARBA00022448"/>
    </source>
</evidence>
<dbReference type="PROSITE" id="PS50836">
    <property type="entry name" value="DOMON"/>
    <property type="match status" value="1"/>
</dbReference>
<dbReference type="Pfam" id="PF03188">
    <property type="entry name" value="Cytochrom_B561"/>
    <property type="match status" value="1"/>
</dbReference>
<protein>
    <submittedName>
        <fullName evidence="12">Ferric reductase</fullName>
    </submittedName>
</protein>
<feature type="transmembrane region" description="Helical" evidence="8">
    <location>
        <begin position="399"/>
        <end position="418"/>
    </location>
</feature>
<evidence type="ECO:0000256" key="1">
    <source>
        <dbReference type="ARBA" id="ARBA00004370"/>
    </source>
</evidence>
<proteinExistence type="predicted"/>
<reference evidence="12 13" key="1">
    <citation type="journal article" date="2008" name="Nature">
        <title>The Phaeodactylum genome reveals the evolutionary history of diatom genomes.</title>
        <authorList>
            <person name="Bowler C."/>
            <person name="Allen A.E."/>
            <person name="Badger J.H."/>
            <person name="Grimwood J."/>
            <person name="Jabbari K."/>
            <person name="Kuo A."/>
            <person name="Maheswari U."/>
            <person name="Martens C."/>
            <person name="Maumus F."/>
            <person name="Otillar R.P."/>
            <person name="Rayko E."/>
            <person name="Salamov A."/>
            <person name="Vandepoele K."/>
            <person name="Beszteri B."/>
            <person name="Gruber A."/>
            <person name="Heijde M."/>
            <person name="Katinka M."/>
            <person name="Mock T."/>
            <person name="Valentin K."/>
            <person name="Verret F."/>
            <person name="Berges J.A."/>
            <person name="Brownlee C."/>
            <person name="Cadoret J.P."/>
            <person name="Chiovitti A."/>
            <person name="Choi C.J."/>
            <person name="Coesel S."/>
            <person name="De Martino A."/>
            <person name="Detter J.C."/>
            <person name="Durkin C."/>
            <person name="Falciatore A."/>
            <person name="Fournet J."/>
            <person name="Haruta M."/>
            <person name="Huysman M.J."/>
            <person name="Jenkins B.D."/>
            <person name="Jiroutova K."/>
            <person name="Jorgensen R.E."/>
            <person name="Joubert Y."/>
            <person name="Kaplan A."/>
            <person name="Kroger N."/>
            <person name="Kroth P.G."/>
            <person name="La Roche J."/>
            <person name="Lindquist E."/>
            <person name="Lommer M."/>
            <person name="Martin-Jezequel V."/>
            <person name="Lopez P.J."/>
            <person name="Lucas S."/>
            <person name="Mangogna M."/>
            <person name="McGinnis K."/>
            <person name="Medlin L.K."/>
            <person name="Montsant A."/>
            <person name="Oudot-Le Secq M.P."/>
            <person name="Napoli C."/>
            <person name="Obornik M."/>
            <person name="Parker M.S."/>
            <person name="Petit J.L."/>
            <person name="Porcel B.M."/>
            <person name="Poulsen N."/>
            <person name="Robison M."/>
            <person name="Rychlewski L."/>
            <person name="Rynearson T.A."/>
            <person name="Schmutz J."/>
            <person name="Shapiro H."/>
            <person name="Siaut M."/>
            <person name="Stanley M."/>
            <person name="Sussman M.R."/>
            <person name="Taylor A.R."/>
            <person name="Vardi A."/>
            <person name="von Dassow P."/>
            <person name="Vyverman W."/>
            <person name="Willis A."/>
            <person name="Wyrwicz L.S."/>
            <person name="Rokhsar D.S."/>
            <person name="Weissenbach J."/>
            <person name="Armbrust E.V."/>
            <person name="Green B.R."/>
            <person name="Van de Peer Y."/>
            <person name="Grigoriev I.V."/>
        </authorList>
    </citation>
    <scope>NUCLEOTIDE SEQUENCE [LARGE SCALE GENOMIC DNA]</scope>
    <source>
        <strain evidence="12 13">CCAP 1055/1</strain>
    </source>
</reference>
<feature type="transmembrane region" description="Helical" evidence="8">
    <location>
        <begin position="299"/>
        <end position="319"/>
    </location>
</feature>
<evidence type="ECO:0000313" key="12">
    <source>
        <dbReference type="EMBL" id="EEC45454.1"/>
    </source>
</evidence>
<evidence type="ECO:0000256" key="6">
    <source>
        <dbReference type="ARBA" id="ARBA00022989"/>
    </source>
</evidence>
<evidence type="ECO:0000259" key="11">
    <source>
        <dbReference type="PROSITE" id="PS50939"/>
    </source>
</evidence>
<evidence type="ECO:0000256" key="5">
    <source>
        <dbReference type="ARBA" id="ARBA00022982"/>
    </source>
</evidence>
<dbReference type="OMA" id="KDMISAY"/>
<keyword evidence="3 8" id="KW-0812">Transmembrane</keyword>
<evidence type="ECO:0000256" key="7">
    <source>
        <dbReference type="ARBA" id="ARBA00023136"/>
    </source>
</evidence>
<dbReference type="OrthoDB" id="48754at2759"/>
<accession>B7G812</accession>
<reference evidence="13" key="2">
    <citation type="submission" date="2008-08" db="EMBL/GenBank/DDBJ databases">
        <authorList>
            <consortium name="Diatom Consortium"/>
            <person name="Grigoriev I."/>
            <person name="Grimwood J."/>
            <person name="Kuo A."/>
            <person name="Otillar R.P."/>
            <person name="Salamov A."/>
            <person name="Detter J.C."/>
            <person name="Lindquist E."/>
            <person name="Shapiro H."/>
            <person name="Lucas S."/>
            <person name="Glavina del Rio T."/>
            <person name="Pitluck S."/>
            <person name="Rokhsar D."/>
            <person name="Bowler C."/>
        </authorList>
    </citation>
    <scope>GENOME REANNOTATION</scope>
    <source>
        <strain evidence="13">CCAP 1055/1</strain>
    </source>
</reference>
<dbReference type="Proteomes" id="UP000000759">
    <property type="component" value="Chromosome 18"/>
</dbReference>
<keyword evidence="5" id="KW-0249">Electron transport</keyword>
<feature type="chain" id="PRO_5002855924" evidence="9">
    <location>
        <begin position="24"/>
        <end position="422"/>
    </location>
</feature>
<dbReference type="GeneID" id="7194899"/>
<dbReference type="RefSeq" id="XP_002183236.1">
    <property type="nucleotide sequence ID" value="XM_002183200.1"/>
</dbReference>
<dbReference type="InterPro" id="IPR005018">
    <property type="entry name" value="DOMON_domain"/>
</dbReference>
<dbReference type="SMART" id="SM00665">
    <property type="entry name" value="B561"/>
    <property type="match status" value="1"/>
</dbReference>
<dbReference type="AlphaFoldDB" id="B7G812"/>